<dbReference type="STRING" id="1288826.MSNKSG1_02384"/>
<keyword evidence="1" id="KW-0472">Membrane</keyword>
<comment type="caution">
    <text evidence="2">The sequence shown here is derived from an EMBL/GenBank/DDBJ whole genome shotgun (WGS) entry which is preliminary data.</text>
</comment>
<feature type="transmembrane region" description="Helical" evidence="1">
    <location>
        <begin position="115"/>
        <end position="140"/>
    </location>
</feature>
<reference evidence="2 3" key="1">
    <citation type="journal article" date="2013" name="Genome Announc.">
        <title>Genome Sequence of Hydrothermal Arsenic-Respiring Bacterium Marinobacter santoriniensis NKSG1T.</title>
        <authorList>
            <person name="Handley K.M."/>
            <person name="Upton M."/>
            <person name="Beatson S.A."/>
            <person name="Hery M."/>
            <person name="Lloyd J.R."/>
        </authorList>
    </citation>
    <scope>NUCLEOTIDE SEQUENCE [LARGE SCALE GENOMIC DNA]</scope>
    <source>
        <strain evidence="2 3">NKSG1</strain>
    </source>
</reference>
<feature type="transmembrane region" description="Helical" evidence="1">
    <location>
        <begin position="56"/>
        <end position="81"/>
    </location>
</feature>
<evidence type="ECO:0000313" key="3">
    <source>
        <dbReference type="Proteomes" id="UP000011960"/>
    </source>
</evidence>
<feature type="transmembrane region" description="Helical" evidence="1">
    <location>
        <begin position="25"/>
        <end position="44"/>
    </location>
</feature>
<sequence length="210" mass="23826">MVPGLRQLFTPLAYLRIRNPIKPWFDWYIPLAITALVFTLLMLLPGRVNLFGETGLVAHVTQLLQMLIGFYIAALAAVATFPSKVLDQPFAGDQVQIRVERKGQRILISINRRRFLSYLFGYLAFLSLFLFLIGMSISVLHNNLASLLPKEMITWTKPGFTFVYIFLISNLMVTTLLGLHYLTDRIHRPPDGDGSLLPKTRDSEGESDEN</sequence>
<evidence type="ECO:0000256" key="1">
    <source>
        <dbReference type="SAM" id="Phobius"/>
    </source>
</evidence>
<keyword evidence="1" id="KW-0812">Transmembrane</keyword>
<keyword evidence="1" id="KW-1133">Transmembrane helix</keyword>
<feature type="transmembrane region" description="Helical" evidence="1">
    <location>
        <begin position="160"/>
        <end position="182"/>
    </location>
</feature>
<accession>M7CV74</accession>
<proteinExistence type="predicted"/>
<dbReference type="EMBL" id="APAT01000007">
    <property type="protein sequence ID" value="EMP57034.1"/>
    <property type="molecule type" value="Genomic_DNA"/>
</dbReference>
<protein>
    <submittedName>
        <fullName evidence="2">Phage membrane protein</fullName>
    </submittedName>
</protein>
<keyword evidence="3" id="KW-1185">Reference proteome</keyword>
<dbReference type="eggNOG" id="ENOG5032T34">
    <property type="taxonomic scope" value="Bacteria"/>
</dbReference>
<dbReference type="RefSeq" id="WP_008937637.1">
    <property type="nucleotide sequence ID" value="NZ_APAT01000007.1"/>
</dbReference>
<evidence type="ECO:0000313" key="2">
    <source>
        <dbReference type="EMBL" id="EMP57034.1"/>
    </source>
</evidence>
<name>M7CV74_9GAMM</name>
<organism evidence="2 3">
    <name type="scientific">Marinobacter santoriniensis NKSG1</name>
    <dbReference type="NCBI Taxonomy" id="1288826"/>
    <lineage>
        <taxon>Bacteria</taxon>
        <taxon>Pseudomonadati</taxon>
        <taxon>Pseudomonadota</taxon>
        <taxon>Gammaproteobacteria</taxon>
        <taxon>Pseudomonadales</taxon>
        <taxon>Marinobacteraceae</taxon>
        <taxon>Marinobacter</taxon>
    </lineage>
</organism>
<dbReference type="AlphaFoldDB" id="M7CV74"/>
<gene>
    <name evidence="2" type="ORF">MSNKSG1_02384</name>
</gene>
<dbReference type="Proteomes" id="UP000011960">
    <property type="component" value="Unassembled WGS sequence"/>
</dbReference>